<evidence type="ECO:0000256" key="1">
    <source>
        <dbReference type="SAM" id="MobiDB-lite"/>
    </source>
</evidence>
<feature type="region of interest" description="Disordered" evidence="1">
    <location>
        <begin position="1"/>
        <end position="23"/>
    </location>
</feature>
<gene>
    <name evidence="2" type="ORF">HBF32_02860</name>
</gene>
<dbReference type="AlphaFoldDB" id="A0A7X5TPF3"/>
<dbReference type="RefSeq" id="WP_166698117.1">
    <property type="nucleotide sequence ID" value="NZ_JAAQTL010000001.1"/>
</dbReference>
<dbReference type="InterPro" id="IPR010265">
    <property type="entry name" value="Phage_lambda_TipM"/>
</dbReference>
<proteinExistence type="predicted"/>
<dbReference type="Proteomes" id="UP000518878">
    <property type="component" value="Unassembled WGS sequence"/>
</dbReference>
<keyword evidence="3" id="KW-1185">Reference proteome</keyword>
<name>A0A7X5TPF3_9GAMM</name>
<organism evidence="2 3">
    <name type="scientific">Luteibacter yeojuensis</name>
    <dbReference type="NCBI Taxonomy" id="345309"/>
    <lineage>
        <taxon>Bacteria</taxon>
        <taxon>Pseudomonadati</taxon>
        <taxon>Pseudomonadota</taxon>
        <taxon>Gammaproteobacteria</taxon>
        <taxon>Lysobacterales</taxon>
        <taxon>Rhodanobacteraceae</taxon>
        <taxon>Luteibacter</taxon>
    </lineage>
</organism>
<protein>
    <submittedName>
        <fullName evidence="2">Phage tail protein</fullName>
    </submittedName>
</protein>
<reference evidence="2 3" key="1">
    <citation type="journal article" date="2006" name="Int. J. Syst. Evol. Microbiol.">
        <title>Dyella yeojuensis sp. nov., isolated from greenhouse soil in Korea.</title>
        <authorList>
            <person name="Kim B.Y."/>
            <person name="Weon H.Y."/>
            <person name="Lee K.H."/>
            <person name="Seok S.J."/>
            <person name="Kwon S.W."/>
            <person name="Go S.J."/>
            <person name="Stackebrandt E."/>
        </authorList>
    </citation>
    <scope>NUCLEOTIDE SEQUENCE [LARGE SCALE GENOMIC DNA]</scope>
    <source>
        <strain evidence="2 3">DSM 17673</strain>
    </source>
</reference>
<feature type="compositionally biased region" description="Polar residues" evidence="1">
    <location>
        <begin position="1"/>
        <end position="19"/>
    </location>
</feature>
<comment type="caution">
    <text evidence="2">The sequence shown here is derived from an EMBL/GenBank/DDBJ whole genome shotgun (WGS) entry which is preliminary data.</text>
</comment>
<evidence type="ECO:0000313" key="2">
    <source>
        <dbReference type="EMBL" id="NID14402.1"/>
    </source>
</evidence>
<accession>A0A7X5TPF3</accession>
<dbReference type="Pfam" id="PF05939">
    <property type="entry name" value="Phage_min_tail"/>
    <property type="match status" value="1"/>
</dbReference>
<dbReference type="EMBL" id="JAAQTL010000001">
    <property type="protein sequence ID" value="NID14402.1"/>
    <property type="molecule type" value="Genomic_DNA"/>
</dbReference>
<evidence type="ECO:0000313" key="3">
    <source>
        <dbReference type="Proteomes" id="UP000518878"/>
    </source>
</evidence>
<sequence>MTDTFTWPTQARNTGTETGSVRESRFGGGYRQVVANGINPLARSWPIRWSGPKDTALAIRDFLRAHIGVPFYWTAPGDTQQLYTCVTWSPNDEGGNVYTITATFEQFNSP</sequence>